<proteinExistence type="predicted"/>
<evidence type="ECO:0000313" key="4">
    <source>
        <dbReference type="Proteomes" id="UP000460718"/>
    </source>
</evidence>
<name>A0A6A4A747_9STRA</name>
<evidence type="ECO:0000313" key="3">
    <source>
        <dbReference type="Proteomes" id="UP000440367"/>
    </source>
</evidence>
<dbReference type="Proteomes" id="UP000440367">
    <property type="component" value="Unassembled WGS sequence"/>
</dbReference>
<dbReference type="EMBL" id="QXFW01000091">
    <property type="protein sequence ID" value="KAE9025713.1"/>
    <property type="molecule type" value="Genomic_DNA"/>
</dbReference>
<evidence type="ECO:0000313" key="2">
    <source>
        <dbReference type="EMBL" id="KAE9252043.1"/>
    </source>
</evidence>
<sequence length="216" mass="23509">MERSGDPTHTAALMNEGVGVPENAAKNDYRTPGVTITEPFVEEGPSVMCKPDEVATVCNEVAVKLESSPEDIGAPVLIENLPTNFLSANELAKLDDPNNLSDTTEPTSNLEMLPESADTGSDLLLLMPSLTRLLRNLKKALRLRARRNPRHLMRERTPSLDRLLLESVWYGLRVQMNETSEVEGASMRALIGTVVVSSQSGRASLPTGCVELLSRA</sequence>
<comment type="caution">
    <text evidence="2">The sequence shown here is derived from an EMBL/GenBank/DDBJ whole genome shotgun (WGS) entry which is preliminary data.</text>
</comment>
<reference evidence="2 3" key="1">
    <citation type="submission" date="2018-08" db="EMBL/GenBank/DDBJ databases">
        <title>Genomic investigation of the strawberry pathogen Phytophthora fragariae indicates pathogenicity is determined by transcriptional variation in three key races.</title>
        <authorList>
            <person name="Adams T.M."/>
            <person name="Armitage A.D."/>
            <person name="Sobczyk M.K."/>
            <person name="Bates H.J."/>
            <person name="Dunwell J.M."/>
            <person name="Nellist C.F."/>
            <person name="Harrison R.J."/>
        </authorList>
    </citation>
    <scope>NUCLEOTIDE SEQUENCE [LARGE SCALE GENOMIC DNA]</scope>
    <source>
        <strain evidence="2 3">BC-1</strain>
        <strain evidence="1 4">SCRP245</strain>
    </source>
</reference>
<evidence type="ECO:0000313" key="1">
    <source>
        <dbReference type="EMBL" id="KAE9025713.1"/>
    </source>
</evidence>
<dbReference type="EMBL" id="QXGD01000120">
    <property type="protein sequence ID" value="KAE9252043.1"/>
    <property type="molecule type" value="Genomic_DNA"/>
</dbReference>
<dbReference type="Proteomes" id="UP000460718">
    <property type="component" value="Unassembled WGS sequence"/>
</dbReference>
<protein>
    <submittedName>
        <fullName evidence="2">Uncharacterized protein</fullName>
    </submittedName>
</protein>
<accession>A0A6A4A747</accession>
<organism evidence="2 3">
    <name type="scientific">Phytophthora fragariae</name>
    <dbReference type="NCBI Taxonomy" id="53985"/>
    <lineage>
        <taxon>Eukaryota</taxon>
        <taxon>Sar</taxon>
        <taxon>Stramenopiles</taxon>
        <taxon>Oomycota</taxon>
        <taxon>Peronosporomycetes</taxon>
        <taxon>Peronosporales</taxon>
        <taxon>Peronosporaceae</taxon>
        <taxon>Phytophthora</taxon>
    </lineage>
</organism>
<dbReference type="AlphaFoldDB" id="A0A6A4A747"/>
<gene>
    <name evidence="2" type="ORF">PF002_g4004</name>
    <name evidence="1" type="ORF">PF011_g2905</name>
</gene>